<evidence type="ECO:0000313" key="3">
    <source>
        <dbReference type="Proteomes" id="UP000477083"/>
    </source>
</evidence>
<accession>A0A6L8VLW5</accession>
<dbReference type="InterPro" id="IPR027417">
    <property type="entry name" value="P-loop_NTPase"/>
</dbReference>
<keyword evidence="3" id="KW-1185">Reference proteome</keyword>
<dbReference type="Gene3D" id="3.40.50.300">
    <property type="entry name" value="P-loop containing nucleotide triphosphate hydrolases"/>
    <property type="match status" value="1"/>
</dbReference>
<dbReference type="AlphaFoldDB" id="A0A6L8VLW5"/>
<dbReference type="GO" id="GO:0006515">
    <property type="term" value="P:protein quality control for misfolded or incompletely synthesized proteins"/>
    <property type="evidence" value="ECO:0007669"/>
    <property type="project" value="TreeGrafter"/>
</dbReference>
<comment type="caution">
    <text evidence="2">The sequence shown here is derived from an EMBL/GenBank/DDBJ whole genome shotgun (WGS) entry which is preliminary data.</text>
</comment>
<evidence type="ECO:0000313" key="2">
    <source>
        <dbReference type="EMBL" id="MZQ91348.1"/>
    </source>
</evidence>
<dbReference type="SMART" id="SM00382">
    <property type="entry name" value="AAA"/>
    <property type="match status" value="1"/>
</dbReference>
<dbReference type="GO" id="GO:0004252">
    <property type="term" value="F:serine-type endopeptidase activity"/>
    <property type="evidence" value="ECO:0007669"/>
    <property type="project" value="InterPro"/>
</dbReference>
<dbReference type="PANTHER" id="PTHR43718:SF2">
    <property type="entry name" value="LON PROTEASE HOMOLOG, MITOCHONDRIAL"/>
    <property type="match status" value="1"/>
</dbReference>
<dbReference type="InterPro" id="IPR027065">
    <property type="entry name" value="Lon_Prtase"/>
</dbReference>
<protein>
    <submittedName>
        <fullName evidence="2">AAA family ATPase</fullName>
    </submittedName>
</protein>
<dbReference type="InterPro" id="IPR003593">
    <property type="entry name" value="AAA+_ATPase"/>
</dbReference>
<dbReference type="InterPro" id="IPR003959">
    <property type="entry name" value="ATPase_AAA_core"/>
</dbReference>
<evidence type="ECO:0000259" key="1">
    <source>
        <dbReference type="SMART" id="SM00382"/>
    </source>
</evidence>
<feature type="domain" description="AAA+ ATPase" evidence="1">
    <location>
        <begin position="45"/>
        <end position="199"/>
    </location>
</feature>
<dbReference type="EMBL" id="WWNR01000033">
    <property type="protein sequence ID" value="MZQ91348.1"/>
    <property type="molecule type" value="Genomic_DNA"/>
</dbReference>
<dbReference type="PANTHER" id="PTHR43718">
    <property type="entry name" value="LON PROTEASE"/>
    <property type="match status" value="1"/>
</dbReference>
<dbReference type="GO" id="GO:0005524">
    <property type="term" value="F:ATP binding"/>
    <property type="evidence" value="ECO:0007669"/>
    <property type="project" value="InterPro"/>
</dbReference>
<dbReference type="GO" id="GO:0004176">
    <property type="term" value="F:ATP-dependent peptidase activity"/>
    <property type="evidence" value="ECO:0007669"/>
    <property type="project" value="InterPro"/>
</dbReference>
<organism evidence="2 3">
    <name type="scientific">Frigidibacter albus</name>
    <dbReference type="NCBI Taxonomy" id="1465486"/>
    <lineage>
        <taxon>Bacteria</taxon>
        <taxon>Pseudomonadati</taxon>
        <taxon>Pseudomonadota</taxon>
        <taxon>Alphaproteobacteria</taxon>
        <taxon>Rhodobacterales</taxon>
        <taxon>Paracoccaceae</taxon>
        <taxon>Frigidibacter</taxon>
    </lineage>
</organism>
<gene>
    <name evidence="2" type="ORF">GS660_19915</name>
</gene>
<reference evidence="2 3" key="1">
    <citation type="submission" date="2020-01" db="EMBL/GenBank/DDBJ databases">
        <title>Frigidibacter albus SP32T (=CGMCC 1.13995T).</title>
        <authorList>
            <person name="Liao X."/>
        </authorList>
    </citation>
    <scope>NUCLEOTIDE SEQUENCE [LARGE SCALE GENOMIC DNA]</scope>
    <source>
        <strain evidence="2 3">SP32</strain>
    </source>
</reference>
<dbReference type="GO" id="GO:0016887">
    <property type="term" value="F:ATP hydrolysis activity"/>
    <property type="evidence" value="ECO:0007669"/>
    <property type="project" value="InterPro"/>
</dbReference>
<dbReference type="OrthoDB" id="5297432at2"/>
<sequence>MIATEARADELAAELHKGMPWMAPATEIVWHAMRQSVREGWQGMRLPPLLLDGPPGIGKSYWARRLGDLLTVPVTVIEATGENATFGVVGTQRGWGNASAGRLLNTVLETRIANPIMIVDEVEKAGEATSNKGATFGLAQGLLPLLEPLTARRWSCPFYQVRFDMSWVSWVLTSNNYKLLPEPLLSRCPPMRLRNLTPAELDEFVRRDGGKRSLSDASIDAVAMALRHAQTQGVRPDLRLVSRLLQRAVFLENAPPLQ</sequence>
<name>A0A6L8VLW5_9RHOB</name>
<dbReference type="Pfam" id="PF00004">
    <property type="entry name" value="AAA"/>
    <property type="match status" value="1"/>
</dbReference>
<dbReference type="Proteomes" id="UP000477083">
    <property type="component" value="Unassembled WGS sequence"/>
</dbReference>
<dbReference type="SUPFAM" id="SSF52540">
    <property type="entry name" value="P-loop containing nucleoside triphosphate hydrolases"/>
    <property type="match status" value="1"/>
</dbReference>
<proteinExistence type="predicted"/>